<dbReference type="Proteomes" id="UP001589836">
    <property type="component" value="Unassembled WGS sequence"/>
</dbReference>
<organism evidence="1 2">
    <name type="scientific">Pontibacillus salicampi</name>
    <dbReference type="NCBI Taxonomy" id="1449801"/>
    <lineage>
        <taxon>Bacteria</taxon>
        <taxon>Bacillati</taxon>
        <taxon>Bacillota</taxon>
        <taxon>Bacilli</taxon>
        <taxon>Bacillales</taxon>
        <taxon>Bacillaceae</taxon>
        <taxon>Pontibacillus</taxon>
    </lineage>
</organism>
<name>A0ABV6LMH3_9BACI</name>
<dbReference type="EMBL" id="JBHLTP010000004">
    <property type="protein sequence ID" value="MFC0523503.1"/>
    <property type="molecule type" value="Genomic_DNA"/>
</dbReference>
<gene>
    <name evidence="1" type="ORF">ACFFGV_07880</name>
</gene>
<comment type="caution">
    <text evidence="1">The sequence shown here is derived from an EMBL/GenBank/DDBJ whole genome shotgun (WGS) entry which is preliminary data.</text>
</comment>
<accession>A0ABV6LMH3</accession>
<evidence type="ECO:0000313" key="1">
    <source>
        <dbReference type="EMBL" id="MFC0523503.1"/>
    </source>
</evidence>
<proteinExistence type="predicted"/>
<sequence length="43" mass="4968">MAYPIVVKEASATERNIPVRMEIFLYIHPIKGLRGIRINRLMG</sequence>
<dbReference type="RefSeq" id="WP_377346360.1">
    <property type="nucleotide sequence ID" value="NZ_JBHLTP010000004.1"/>
</dbReference>
<keyword evidence="2" id="KW-1185">Reference proteome</keyword>
<protein>
    <submittedName>
        <fullName evidence="1">Uncharacterized protein</fullName>
    </submittedName>
</protein>
<reference evidence="1 2" key="1">
    <citation type="submission" date="2024-09" db="EMBL/GenBank/DDBJ databases">
        <authorList>
            <person name="Sun Q."/>
            <person name="Mori K."/>
        </authorList>
    </citation>
    <scope>NUCLEOTIDE SEQUENCE [LARGE SCALE GENOMIC DNA]</scope>
    <source>
        <strain evidence="1 2">NCAIM B.02529</strain>
    </source>
</reference>
<evidence type="ECO:0000313" key="2">
    <source>
        <dbReference type="Proteomes" id="UP001589836"/>
    </source>
</evidence>